<name>A0ABT6BEM5_9GAMM</name>
<evidence type="ECO:0000259" key="1">
    <source>
        <dbReference type="Pfam" id="PF01636"/>
    </source>
</evidence>
<dbReference type="PANTHER" id="PTHR21310">
    <property type="entry name" value="AMINOGLYCOSIDE PHOSPHOTRANSFERASE-RELATED-RELATED"/>
    <property type="match status" value="1"/>
</dbReference>
<reference evidence="2 3" key="1">
    <citation type="journal article" date="2024" name="Curr. Microbiol.">
        <title>Luteibacter sahnii sp. nov., A Novel Yellow-Colored Xanthomonadin Pigment Producing Probiotic Bacterium from Healthy Rice Seed Microbiome.</title>
        <authorList>
            <person name="Jaiswal G."/>
            <person name="Rana R."/>
            <person name="Nayak P.K."/>
            <person name="Chouhan R."/>
            <person name="Gandhi S.G."/>
            <person name="Patel H.K."/>
            <person name="Patil P.B."/>
        </authorList>
    </citation>
    <scope>NUCLEOTIDE SEQUENCE [LARGE SCALE GENOMIC DNA]</scope>
    <source>
        <strain evidence="2 3">PPL201</strain>
    </source>
</reference>
<proteinExistence type="predicted"/>
<sequence length="348" mass="37958">MDDVMREAACRWLATAWGLRHARLEPIPSGHTNSSFLVHGASGVLRVGWAGKSTAQVARETRMLRHLAGRMGAVAIPTMRATRRGTYHVRTGDGRHLHVFDRIDGVPAAYRRPSLAVERAMRSLVALHAAMSSVAVGRAGSMDWLAARHGRLARPSATFTSGTDDAVIGRIGALMQAARTWMAGPIQWLHGDYHAGNLLFDDDRLLGIVDFDGTGVGSAWLEAAFAAFALARDVSDEHDLRIDTSLWRHAIETYADAAGLSDAGWWHRHREDLRQLFCADQVLIHLEAARRGWWSPGPGMGFLGPWRALCAPSCVDSHNLTAATVASRASPRGEASCRQITTSLPRAR</sequence>
<evidence type="ECO:0000313" key="2">
    <source>
        <dbReference type="EMBL" id="MDF4025632.1"/>
    </source>
</evidence>
<keyword evidence="3" id="KW-1185">Reference proteome</keyword>
<dbReference type="InterPro" id="IPR051678">
    <property type="entry name" value="AGP_Transferase"/>
</dbReference>
<dbReference type="InterPro" id="IPR002575">
    <property type="entry name" value="Aminoglycoside_PTrfase"/>
</dbReference>
<gene>
    <name evidence="2" type="ORF">P3W24_11715</name>
</gene>
<feature type="domain" description="Aminoglycoside phosphotransferase" evidence="1">
    <location>
        <begin position="24"/>
        <end position="241"/>
    </location>
</feature>
<organism evidence="2 3">
    <name type="scientific">Luteibacter sahnii</name>
    <dbReference type="NCBI Taxonomy" id="3021977"/>
    <lineage>
        <taxon>Bacteria</taxon>
        <taxon>Pseudomonadati</taxon>
        <taxon>Pseudomonadota</taxon>
        <taxon>Gammaproteobacteria</taxon>
        <taxon>Lysobacterales</taxon>
        <taxon>Rhodanobacteraceae</taxon>
        <taxon>Luteibacter</taxon>
    </lineage>
</organism>
<dbReference type="EMBL" id="JARJJS010000002">
    <property type="protein sequence ID" value="MDF4025632.1"/>
    <property type="molecule type" value="Genomic_DNA"/>
</dbReference>
<dbReference type="Proteomes" id="UP001528850">
    <property type="component" value="Unassembled WGS sequence"/>
</dbReference>
<accession>A0ABT6BEM5</accession>
<evidence type="ECO:0000313" key="3">
    <source>
        <dbReference type="Proteomes" id="UP001528850"/>
    </source>
</evidence>
<dbReference type="SUPFAM" id="SSF56112">
    <property type="entry name" value="Protein kinase-like (PK-like)"/>
    <property type="match status" value="1"/>
</dbReference>
<protein>
    <submittedName>
        <fullName evidence="2">Aminoglycoside phosphotransferase family protein</fullName>
    </submittedName>
</protein>
<dbReference type="InterPro" id="IPR011009">
    <property type="entry name" value="Kinase-like_dom_sf"/>
</dbReference>
<dbReference type="Gene3D" id="3.90.1200.10">
    <property type="match status" value="1"/>
</dbReference>
<comment type="caution">
    <text evidence="2">The sequence shown here is derived from an EMBL/GenBank/DDBJ whole genome shotgun (WGS) entry which is preliminary data.</text>
</comment>
<dbReference type="Pfam" id="PF01636">
    <property type="entry name" value="APH"/>
    <property type="match status" value="1"/>
</dbReference>